<dbReference type="InterPro" id="IPR005119">
    <property type="entry name" value="LysR_subst-bd"/>
</dbReference>
<dbReference type="InterPro" id="IPR036390">
    <property type="entry name" value="WH_DNA-bd_sf"/>
</dbReference>
<organism evidence="6 7">
    <name type="scientific">Sphaerisporangium melleum</name>
    <dbReference type="NCBI Taxonomy" id="321316"/>
    <lineage>
        <taxon>Bacteria</taxon>
        <taxon>Bacillati</taxon>
        <taxon>Actinomycetota</taxon>
        <taxon>Actinomycetes</taxon>
        <taxon>Streptosporangiales</taxon>
        <taxon>Streptosporangiaceae</taxon>
        <taxon>Sphaerisporangium</taxon>
    </lineage>
</organism>
<dbReference type="PANTHER" id="PTHR30419:SF31">
    <property type="entry name" value="BLR3139 PROTEIN"/>
    <property type="match status" value="1"/>
</dbReference>
<dbReference type="AlphaFoldDB" id="A0A917RJX2"/>
<protein>
    <submittedName>
        <fullName evidence="6">LysR family transcriptional regulator</fullName>
    </submittedName>
</protein>
<dbReference type="GO" id="GO:0003700">
    <property type="term" value="F:DNA-binding transcription factor activity"/>
    <property type="evidence" value="ECO:0007669"/>
    <property type="project" value="InterPro"/>
</dbReference>
<dbReference type="EMBL" id="BMNT01000042">
    <property type="protein sequence ID" value="GGL11318.1"/>
    <property type="molecule type" value="Genomic_DNA"/>
</dbReference>
<dbReference type="Pfam" id="PF03466">
    <property type="entry name" value="LysR_substrate"/>
    <property type="match status" value="1"/>
</dbReference>
<comment type="similarity">
    <text evidence="1">Belongs to the LysR transcriptional regulatory family.</text>
</comment>
<dbReference type="InterPro" id="IPR050950">
    <property type="entry name" value="HTH-type_LysR_regulators"/>
</dbReference>
<keyword evidence="7" id="KW-1185">Reference proteome</keyword>
<evidence type="ECO:0000256" key="3">
    <source>
        <dbReference type="ARBA" id="ARBA00023125"/>
    </source>
</evidence>
<dbReference type="Gene3D" id="1.10.10.10">
    <property type="entry name" value="Winged helix-like DNA-binding domain superfamily/Winged helix DNA-binding domain"/>
    <property type="match status" value="1"/>
</dbReference>
<dbReference type="Gene3D" id="3.40.190.290">
    <property type="match status" value="1"/>
</dbReference>
<dbReference type="InterPro" id="IPR000847">
    <property type="entry name" value="LysR_HTH_N"/>
</dbReference>
<gene>
    <name evidence="6" type="ORF">GCM10007964_61850</name>
</gene>
<evidence type="ECO:0000256" key="2">
    <source>
        <dbReference type="ARBA" id="ARBA00023015"/>
    </source>
</evidence>
<dbReference type="PRINTS" id="PR00039">
    <property type="entry name" value="HTHLYSR"/>
</dbReference>
<name>A0A917RJX2_9ACTN</name>
<dbReference type="GO" id="GO:0005829">
    <property type="term" value="C:cytosol"/>
    <property type="evidence" value="ECO:0007669"/>
    <property type="project" value="TreeGrafter"/>
</dbReference>
<reference evidence="6" key="2">
    <citation type="submission" date="2020-09" db="EMBL/GenBank/DDBJ databases">
        <authorList>
            <person name="Sun Q."/>
            <person name="Ohkuma M."/>
        </authorList>
    </citation>
    <scope>NUCLEOTIDE SEQUENCE</scope>
    <source>
        <strain evidence="6">JCM 13064</strain>
    </source>
</reference>
<accession>A0A917RJX2</accession>
<evidence type="ECO:0000259" key="5">
    <source>
        <dbReference type="PROSITE" id="PS50931"/>
    </source>
</evidence>
<dbReference type="PANTHER" id="PTHR30419">
    <property type="entry name" value="HTH-TYPE TRANSCRIPTIONAL REGULATOR YBHD"/>
    <property type="match status" value="1"/>
</dbReference>
<evidence type="ECO:0000313" key="7">
    <source>
        <dbReference type="Proteomes" id="UP000645217"/>
    </source>
</evidence>
<dbReference type="SUPFAM" id="SSF53850">
    <property type="entry name" value="Periplasmic binding protein-like II"/>
    <property type="match status" value="1"/>
</dbReference>
<comment type="caution">
    <text evidence="6">The sequence shown here is derived from an EMBL/GenBank/DDBJ whole genome shotgun (WGS) entry which is preliminary data.</text>
</comment>
<evidence type="ECO:0000256" key="1">
    <source>
        <dbReference type="ARBA" id="ARBA00009437"/>
    </source>
</evidence>
<proteinExistence type="inferred from homology"/>
<feature type="domain" description="HTH lysR-type" evidence="5">
    <location>
        <begin position="1"/>
        <end position="58"/>
    </location>
</feature>
<evidence type="ECO:0000313" key="6">
    <source>
        <dbReference type="EMBL" id="GGL11318.1"/>
    </source>
</evidence>
<keyword evidence="2" id="KW-0805">Transcription regulation</keyword>
<dbReference type="RefSeq" id="WP_189166600.1">
    <property type="nucleotide sequence ID" value="NZ_BMNT01000042.1"/>
</dbReference>
<reference evidence="6" key="1">
    <citation type="journal article" date="2014" name="Int. J. Syst. Evol. Microbiol.">
        <title>Complete genome sequence of Corynebacterium casei LMG S-19264T (=DSM 44701T), isolated from a smear-ripened cheese.</title>
        <authorList>
            <consortium name="US DOE Joint Genome Institute (JGI-PGF)"/>
            <person name="Walter F."/>
            <person name="Albersmeier A."/>
            <person name="Kalinowski J."/>
            <person name="Ruckert C."/>
        </authorList>
    </citation>
    <scope>NUCLEOTIDE SEQUENCE</scope>
    <source>
        <strain evidence="6">JCM 13064</strain>
    </source>
</reference>
<dbReference type="SUPFAM" id="SSF46785">
    <property type="entry name" value="Winged helix' DNA-binding domain"/>
    <property type="match status" value="1"/>
</dbReference>
<dbReference type="Pfam" id="PF00126">
    <property type="entry name" value="HTH_1"/>
    <property type="match status" value="1"/>
</dbReference>
<dbReference type="PROSITE" id="PS50931">
    <property type="entry name" value="HTH_LYSR"/>
    <property type="match status" value="1"/>
</dbReference>
<dbReference type="InterPro" id="IPR036388">
    <property type="entry name" value="WH-like_DNA-bd_sf"/>
</dbReference>
<keyword evidence="4" id="KW-0804">Transcription</keyword>
<keyword evidence="3" id="KW-0238">DNA-binding</keyword>
<dbReference type="Proteomes" id="UP000645217">
    <property type="component" value="Unassembled WGS sequence"/>
</dbReference>
<sequence length="306" mass="31785">MELRHLAYFVAVAEELNFTRAAGRLHVVQSGVSAAIRALEHELGAELFDRDSKRVTLTDAGIALLPEAQATLAAAQAARDAVGEVAGGLRGTVSVGTMTVTGILDMPALFGRFHAEHPAVTIRLSAATSGSAGLVEAVLDGRLDMAFVALPGRPPATLAVRELASAPFAAVVPAGHRLAGEREVTLAALADEPFIDSPPGYGNRAIVDRELAAEGLRRHVVMEVADITTVPAYVRHGLGVAVLPSFALPAGDPLTRVIPLAGPPVAWTLSVATHACRRRNAALRALLAIAGEFVAGEERPPSLGPD</sequence>
<evidence type="ECO:0000256" key="4">
    <source>
        <dbReference type="ARBA" id="ARBA00023163"/>
    </source>
</evidence>
<dbReference type="GO" id="GO:0003677">
    <property type="term" value="F:DNA binding"/>
    <property type="evidence" value="ECO:0007669"/>
    <property type="project" value="UniProtKB-KW"/>
</dbReference>
<dbReference type="FunFam" id="1.10.10.10:FF:000001">
    <property type="entry name" value="LysR family transcriptional regulator"/>
    <property type="match status" value="1"/>
</dbReference>